<evidence type="ECO:0000256" key="1">
    <source>
        <dbReference type="SAM" id="MobiDB-lite"/>
    </source>
</evidence>
<gene>
    <name evidence="2" type="ORF">FSCOSCO3_A029132</name>
</gene>
<organism evidence="2 3">
    <name type="scientific">Scomber scombrus</name>
    <name type="common">Atlantic mackerel</name>
    <name type="synonym">Scomber vernalis</name>
    <dbReference type="NCBI Taxonomy" id="13677"/>
    <lineage>
        <taxon>Eukaryota</taxon>
        <taxon>Metazoa</taxon>
        <taxon>Chordata</taxon>
        <taxon>Craniata</taxon>
        <taxon>Vertebrata</taxon>
        <taxon>Euteleostomi</taxon>
        <taxon>Actinopterygii</taxon>
        <taxon>Neopterygii</taxon>
        <taxon>Teleostei</taxon>
        <taxon>Neoteleostei</taxon>
        <taxon>Acanthomorphata</taxon>
        <taxon>Pelagiaria</taxon>
        <taxon>Scombriformes</taxon>
        <taxon>Scombridae</taxon>
        <taxon>Scomber</taxon>
    </lineage>
</organism>
<accession>A0AAV1Q7V1</accession>
<dbReference type="EMBL" id="CAWUFR010000591">
    <property type="protein sequence ID" value="CAK6979539.1"/>
    <property type="molecule type" value="Genomic_DNA"/>
</dbReference>
<reference evidence="2 3" key="1">
    <citation type="submission" date="2024-01" db="EMBL/GenBank/DDBJ databases">
        <authorList>
            <person name="Alioto T."/>
            <person name="Alioto T."/>
            <person name="Gomez Garrido J."/>
        </authorList>
    </citation>
    <scope>NUCLEOTIDE SEQUENCE [LARGE SCALE GENOMIC DNA]</scope>
</reference>
<feature type="compositionally biased region" description="Polar residues" evidence="1">
    <location>
        <begin position="21"/>
        <end position="30"/>
    </location>
</feature>
<dbReference type="Proteomes" id="UP001314229">
    <property type="component" value="Unassembled WGS sequence"/>
</dbReference>
<evidence type="ECO:0000313" key="3">
    <source>
        <dbReference type="Proteomes" id="UP001314229"/>
    </source>
</evidence>
<name>A0AAV1Q7V1_SCOSC</name>
<sequence>MILRPLLRRRAAIQTVHLEVQRSQQPSPSNVLEDDTETSNVLDDYQNDSHGNGNKRMQWDLIAVGSGNYVDKLVDMTGSIIALSFYYISAE</sequence>
<evidence type="ECO:0000313" key="2">
    <source>
        <dbReference type="EMBL" id="CAK6979539.1"/>
    </source>
</evidence>
<proteinExistence type="predicted"/>
<feature type="region of interest" description="Disordered" evidence="1">
    <location>
        <begin position="18"/>
        <end position="51"/>
    </location>
</feature>
<comment type="caution">
    <text evidence="2">The sequence shown here is derived from an EMBL/GenBank/DDBJ whole genome shotgun (WGS) entry which is preliminary data.</text>
</comment>
<dbReference type="AlphaFoldDB" id="A0AAV1Q7V1"/>
<protein>
    <submittedName>
        <fullName evidence="2">Uncharacterized protein</fullName>
    </submittedName>
</protein>
<keyword evidence="3" id="KW-1185">Reference proteome</keyword>